<proteinExistence type="predicted"/>
<feature type="non-terminal residue" evidence="2">
    <location>
        <position position="1"/>
    </location>
</feature>
<dbReference type="InterPro" id="IPR001478">
    <property type="entry name" value="PDZ"/>
</dbReference>
<sequence length="101" mass="11440">ISYKFGPPRIAVEKVTRKKRSRKQKEEKLPIFEGGEEEKISMRIEAQNEKLGLTLTCGLDTMLKKKGVFVRSLTQDGAAEKVGMKIGDKILTVNYKVSRKI</sequence>
<protein>
    <recommendedName>
        <fullName evidence="1">PDZ domain-containing protein</fullName>
    </recommendedName>
</protein>
<organism evidence="2">
    <name type="scientific">Oikopleura dioica</name>
    <name type="common">Tunicate</name>
    <dbReference type="NCBI Taxonomy" id="34765"/>
    <lineage>
        <taxon>Eukaryota</taxon>
        <taxon>Metazoa</taxon>
        <taxon>Chordata</taxon>
        <taxon>Tunicata</taxon>
        <taxon>Appendicularia</taxon>
        <taxon>Copelata</taxon>
        <taxon>Oikopleuridae</taxon>
        <taxon>Oikopleura</taxon>
    </lineage>
</organism>
<dbReference type="Pfam" id="PF00595">
    <property type="entry name" value="PDZ"/>
    <property type="match status" value="1"/>
</dbReference>
<dbReference type="Gene3D" id="2.30.42.10">
    <property type="match status" value="1"/>
</dbReference>
<dbReference type="AlphaFoldDB" id="E4Z0G1"/>
<dbReference type="SUPFAM" id="SSF50156">
    <property type="entry name" value="PDZ domain-like"/>
    <property type="match status" value="1"/>
</dbReference>
<dbReference type="PROSITE" id="PS50106">
    <property type="entry name" value="PDZ"/>
    <property type="match status" value="1"/>
</dbReference>
<accession>E4Z0G1</accession>
<feature type="domain" description="PDZ" evidence="1">
    <location>
        <begin position="39"/>
        <end position="101"/>
    </location>
</feature>
<dbReference type="Proteomes" id="UP000011014">
    <property type="component" value="Unassembled WGS sequence"/>
</dbReference>
<gene>
    <name evidence="2" type="ORF">GSOID_T00023247001</name>
</gene>
<name>E4Z0G1_OIKDI</name>
<evidence type="ECO:0000259" key="1">
    <source>
        <dbReference type="PROSITE" id="PS50106"/>
    </source>
</evidence>
<evidence type="ECO:0000313" key="2">
    <source>
        <dbReference type="EMBL" id="CBY41189.1"/>
    </source>
</evidence>
<dbReference type="EMBL" id="FN656310">
    <property type="protein sequence ID" value="CBY41189.1"/>
    <property type="molecule type" value="Genomic_DNA"/>
</dbReference>
<dbReference type="InterPro" id="IPR036034">
    <property type="entry name" value="PDZ_sf"/>
</dbReference>
<reference evidence="2" key="1">
    <citation type="journal article" date="2010" name="Science">
        <title>Plasticity of animal genome architecture unmasked by rapid evolution of a pelagic tunicate.</title>
        <authorList>
            <person name="Denoeud F."/>
            <person name="Henriet S."/>
            <person name="Mungpakdee S."/>
            <person name="Aury J.M."/>
            <person name="Da Silva C."/>
            <person name="Brinkmann H."/>
            <person name="Mikhaleva J."/>
            <person name="Olsen L.C."/>
            <person name="Jubin C."/>
            <person name="Canestro C."/>
            <person name="Bouquet J.M."/>
            <person name="Danks G."/>
            <person name="Poulain J."/>
            <person name="Campsteijn C."/>
            <person name="Adamski M."/>
            <person name="Cross I."/>
            <person name="Yadetie F."/>
            <person name="Muffato M."/>
            <person name="Louis A."/>
            <person name="Butcher S."/>
            <person name="Tsagkogeorga G."/>
            <person name="Konrad A."/>
            <person name="Singh S."/>
            <person name="Jensen M.F."/>
            <person name="Cong E.H."/>
            <person name="Eikeseth-Otteraa H."/>
            <person name="Noel B."/>
            <person name="Anthouard V."/>
            <person name="Porcel B.M."/>
            <person name="Kachouri-Lafond R."/>
            <person name="Nishino A."/>
            <person name="Ugolini M."/>
            <person name="Chourrout P."/>
            <person name="Nishida H."/>
            <person name="Aasland R."/>
            <person name="Huzurbazar S."/>
            <person name="Westhof E."/>
            <person name="Delsuc F."/>
            <person name="Lehrach H."/>
            <person name="Reinhardt R."/>
            <person name="Weissenbach J."/>
            <person name="Roy S.W."/>
            <person name="Artiguenave F."/>
            <person name="Postlethwait J.H."/>
            <person name="Manak J.R."/>
            <person name="Thompson E.M."/>
            <person name="Jaillon O."/>
            <person name="Du Pasquier L."/>
            <person name="Boudinot P."/>
            <person name="Liberles D.A."/>
            <person name="Volff J.N."/>
            <person name="Philippe H."/>
            <person name="Lenhard B."/>
            <person name="Roest Crollius H."/>
            <person name="Wincker P."/>
            <person name="Chourrout D."/>
        </authorList>
    </citation>
    <scope>NUCLEOTIDE SEQUENCE [LARGE SCALE GENOMIC DNA]</scope>
</reference>